<dbReference type="Pfam" id="PF00072">
    <property type="entry name" value="Response_reg"/>
    <property type="match status" value="3"/>
</dbReference>
<evidence type="ECO:0000256" key="4">
    <source>
        <dbReference type="ARBA" id="ARBA00022475"/>
    </source>
</evidence>
<feature type="modified residue" description="4-aspartylphosphate" evidence="13">
    <location>
        <position position="92"/>
    </location>
</feature>
<evidence type="ECO:0000256" key="10">
    <source>
        <dbReference type="ARBA" id="ARBA00023012"/>
    </source>
</evidence>
<dbReference type="InterPro" id="IPR000014">
    <property type="entry name" value="PAS"/>
</dbReference>
<dbReference type="InterPro" id="IPR004358">
    <property type="entry name" value="Sig_transdc_His_kin-like_C"/>
</dbReference>
<evidence type="ECO:0000259" key="14">
    <source>
        <dbReference type="PROSITE" id="PS50109"/>
    </source>
</evidence>
<organism evidence="18 19">
    <name type="scientific">Luteolibacter algae</name>
    <dbReference type="NCBI Taxonomy" id="454151"/>
    <lineage>
        <taxon>Bacteria</taxon>
        <taxon>Pseudomonadati</taxon>
        <taxon>Verrucomicrobiota</taxon>
        <taxon>Verrucomicrobiia</taxon>
        <taxon>Verrucomicrobiales</taxon>
        <taxon>Verrucomicrobiaceae</taxon>
        <taxon>Luteolibacter</taxon>
    </lineage>
</organism>
<evidence type="ECO:0000259" key="17">
    <source>
        <dbReference type="PROSITE" id="PS50894"/>
    </source>
</evidence>
<dbReference type="SMART" id="SM00448">
    <property type="entry name" value="REC"/>
    <property type="match status" value="3"/>
</dbReference>
<dbReference type="CDD" id="cd00082">
    <property type="entry name" value="HisKA"/>
    <property type="match status" value="1"/>
</dbReference>
<accession>A0ABW5D869</accession>
<dbReference type="InterPro" id="IPR011006">
    <property type="entry name" value="CheY-like_superfamily"/>
</dbReference>
<evidence type="ECO:0000256" key="3">
    <source>
        <dbReference type="ARBA" id="ARBA00012438"/>
    </source>
</evidence>
<dbReference type="PROSITE" id="PS50110">
    <property type="entry name" value="RESPONSE_REGULATORY"/>
    <property type="match status" value="3"/>
</dbReference>
<dbReference type="Pfam" id="PF00512">
    <property type="entry name" value="HisKA"/>
    <property type="match status" value="1"/>
</dbReference>
<dbReference type="InterPro" id="IPR001789">
    <property type="entry name" value="Sig_transdc_resp-reg_receiver"/>
</dbReference>
<dbReference type="PROSITE" id="PS50112">
    <property type="entry name" value="PAS"/>
    <property type="match status" value="1"/>
</dbReference>
<dbReference type="SMART" id="SM00073">
    <property type="entry name" value="HPT"/>
    <property type="match status" value="1"/>
</dbReference>
<dbReference type="SUPFAM" id="SSF47384">
    <property type="entry name" value="Homodimeric domain of signal transducing histidine kinase"/>
    <property type="match status" value="1"/>
</dbReference>
<dbReference type="SUPFAM" id="SSF47226">
    <property type="entry name" value="Histidine-containing phosphotransfer domain, HPT domain"/>
    <property type="match status" value="1"/>
</dbReference>
<name>A0ABW5D869_9BACT</name>
<dbReference type="Pfam" id="PF01627">
    <property type="entry name" value="Hpt"/>
    <property type="match status" value="1"/>
</dbReference>
<evidence type="ECO:0000256" key="5">
    <source>
        <dbReference type="ARBA" id="ARBA00022553"/>
    </source>
</evidence>
<feature type="domain" description="Histidine kinase" evidence="14">
    <location>
        <begin position="348"/>
        <end position="569"/>
    </location>
</feature>
<keyword evidence="19" id="KW-1185">Reference proteome</keyword>
<proteinExistence type="predicted"/>
<evidence type="ECO:0000313" key="18">
    <source>
        <dbReference type="EMBL" id="MFD2255880.1"/>
    </source>
</evidence>
<evidence type="ECO:0000313" key="19">
    <source>
        <dbReference type="Proteomes" id="UP001597375"/>
    </source>
</evidence>
<dbReference type="PROSITE" id="PS50109">
    <property type="entry name" value="HIS_KIN"/>
    <property type="match status" value="1"/>
</dbReference>
<evidence type="ECO:0000259" key="15">
    <source>
        <dbReference type="PROSITE" id="PS50110"/>
    </source>
</evidence>
<protein>
    <recommendedName>
        <fullName evidence="3">histidine kinase</fullName>
        <ecNumber evidence="3">2.7.13.3</ecNumber>
    </recommendedName>
</protein>
<dbReference type="Gene3D" id="1.10.287.130">
    <property type="match status" value="1"/>
</dbReference>
<dbReference type="SUPFAM" id="SSF55785">
    <property type="entry name" value="PYP-like sensor domain (PAS domain)"/>
    <property type="match status" value="1"/>
</dbReference>
<comment type="caution">
    <text evidence="18">The sequence shown here is derived from an EMBL/GenBank/DDBJ whole genome shotgun (WGS) entry which is preliminary data.</text>
</comment>
<dbReference type="InterPro" id="IPR005467">
    <property type="entry name" value="His_kinase_dom"/>
</dbReference>
<keyword evidence="8" id="KW-0067">ATP-binding</keyword>
<evidence type="ECO:0000256" key="7">
    <source>
        <dbReference type="ARBA" id="ARBA00022741"/>
    </source>
</evidence>
<dbReference type="NCBIfam" id="TIGR00229">
    <property type="entry name" value="sensory_box"/>
    <property type="match status" value="1"/>
</dbReference>
<dbReference type="CDD" id="cd00130">
    <property type="entry name" value="PAS"/>
    <property type="match status" value="1"/>
</dbReference>
<keyword evidence="6" id="KW-0812">Transmembrane</keyword>
<evidence type="ECO:0000256" key="11">
    <source>
        <dbReference type="ARBA" id="ARBA00023136"/>
    </source>
</evidence>
<evidence type="ECO:0000256" key="8">
    <source>
        <dbReference type="ARBA" id="ARBA00022840"/>
    </source>
</evidence>
<dbReference type="InterPro" id="IPR036097">
    <property type="entry name" value="HisK_dim/P_sf"/>
</dbReference>
<evidence type="ECO:0000256" key="6">
    <source>
        <dbReference type="ARBA" id="ARBA00022692"/>
    </source>
</evidence>
<keyword evidence="4" id="KW-1003">Cell membrane</keyword>
<dbReference type="SUPFAM" id="SSF55874">
    <property type="entry name" value="ATPase domain of HSP90 chaperone/DNA topoisomerase II/histidine kinase"/>
    <property type="match status" value="1"/>
</dbReference>
<dbReference type="RefSeq" id="WP_386818621.1">
    <property type="nucleotide sequence ID" value="NZ_JBHUIT010000002.1"/>
</dbReference>
<keyword evidence="5 13" id="KW-0597">Phosphoprotein</keyword>
<keyword evidence="7" id="KW-0547">Nucleotide-binding</keyword>
<evidence type="ECO:0000256" key="13">
    <source>
        <dbReference type="PROSITE-ProRule" id="PRU00169"/>
    </source>
</evidence>
<dbReference type="SMART" id="SM00388">
    <property type="entry name" value="HisKA"/>
    <property type="match status" value="1"/>
</dbReference>
<dbReference type="InterPro" id="IPR008207">
    <property type="entry name" value="Sig_transdc_His_kin_Hpt_dom"/>
</dbReference>
<comment type="catalytic activity">
    <reaction evidence="1">
        <text>ATP + protein L-histidine = ADP + protein N-phospho-L-histidine.</text>
        <dbReference type="EC" id="2.7.13.3"/>
    </reaction>
</comment>
<dbReference type="PROSITE" id="PS50894">
    <property type="entry name" value="HPT"/>
    <property type="match status" value="1"/>
</dbReference>
<dbReference type="Gene3D" id="1.20.120.160">
    <property type="entry name" value="HPT domain"/>
    <property type="match status" value="1"/>
</dbReference>
<dbReference type="Gene3D" id="3.30.565.10">
    <property type="entry name" value="Histidine kinase-like ATPase, C-terminal domain"/>
    <property type="match status" value="1"/>
</dbReference>
<dbReference type="Gene3D" id="3.30.450.20">
    <property type="entry name" value="PAS domain"/>
    <property type="match status" value="1"/>
</dbReference>
<keyword evidence="11" id="KW-0472">Membrane</keyword>
<evidence type="ECO:0000256" key="12">
    <source>
        <dbReference type="PROSITE-ProRule" id="PRU00110"/>
    </source>
</evidence>
<dbReference type="InterPro" id="IPR036641">
    <property type="entry name" value="HPT_dom_sf"/>
</dbReference>
<feature type="modified residue" description="Phosphohistidine" evidence="12">
    <location>
        <position position="920"/>
    </location>
</feature>
<evidence type="ECO:0000256" key="1">
    <source>
        <dbReference type="ARBA" id="ARBA00000085"/>
    </source>
</evidence>
<feature type="domain" description="Response regulatory" evidence="15">
    <location>
        <begin position="588"/>
        <end position="709"/>
    </location>
</feature>
<dbReference type="CDD" id="cd16922">
    <property type="entry name" value="HATPase_EvgS-ArcB-TorS-like"/>
    <property type="match status" value="1"/>
</dbReference>
<gene>
    <name evidence="18" type="ORF">ACFSSA_04250</name>
</gene>
<evidence type="ECO:0000259" key="16">
    <source>
        <dbReference type="PROSITE" id="PS50112"/>
    </source>
</evidence>
<dbReference type="SUPFAM" id="SSF52172">
    <property type="entry name" value="CheY-like"/>
    <property type="match status" value="3"/>
</dbReference>
<dbReference type="CDD" id="cd17546">
    <property type="entry name" value="REC_hyHK_CKI1_RcsC-like"/>
    <property type="match status" value="2"/>
</dbReference>
<dbReference type="EC" id="2.7.13.3" evidence="3"/>
<dbReference type="PRINTS" id="PR00344">
    <property type="entry name" value="BCTRLSENSOR"/>
</dbReference>
<feature type="domain" description="Response regulatory" evidence="15">
    <location>
        <begin position="735"/>
        <end position="850"/>
    </location>
</feature>
<keyword evidence="9" id="KW-1133">Transmembrane helix</keyword>
<dbReference type="CDD" id="cd00088">
    <property type="entry name" value="HPT"/>
    <property type="match status" value="1"/>
</dbReference>
<comment type="subcellular location">
    <subcellularLocation>
        <location evidence="2">Cell membrane</location>
        <topology evidence="2">Multi-pass membrane protein</topology>
    </subcellularLocation>
</comment>
<dbReference type="PANTHER" id="PTHR45339">
    <property type="entry name" value="HYBRID SIGNAL TRANSDUCTION HISTIDINE KINASE J"/>
    <property type="match status" value="1"/>
</dbReference>
<sequence length="990" mass="111034">MNSSPTPALIDRHRILIVDDNRAIHDDFRKILSEDKSGEDFDKQAAEFFGEESANVEKFTFDLDYTFQGKDALELVKKAKAEGRPYSVVFMDVRMPPGWDGIETTKRIWEVEPDQQIIICTAYSDYSWERMTSYLGISDRFLIIKKPFDAMEVIQCAHAMSGKWSLLEQTRRHAESLEATVIARTAALEATNQQLKTEIEERRRSEDALYFTQFSVDNAADGMFWVAPDSRLIYGNKATCKRLGYTQKELHNLSACDILPDLAVADWLPFWESLKKEGNRTIETRHLAKNGDIIPIELTVTFFHFGDDELLCVSSRDTTRRHQILQELSQARDAALESVRLKSQFLANMSHEIRTPMNGVIGMAELLSHTELSREQRDHVETIRNSADILLDIINDILDSSKIESGKIEFEDINFDIRNLVEDTLDIVARSAQLKGLELAGYVDSRVFPRLRADSGRIRQILTNIIGNAVKFTEKGEVTLFVTTVESTEEITNLKFEIRDTGIGIDASVLSQIFEPFNQADSSNTRKYGGTGLGLTICRQLVHALGGSIGVESKVAVGSLFWFVLPLKKQPNALPSPNTSKRIPENLRVLVVDDNATNREILKLQLANLSLRSEVTAGGKEALELLDKVQRGSDPFQLVILDMQMPEMDGLTLAKHITAELGSKKLPMILLSSLGDDMNQETLAAAGINSYLVKPLKQTRLKETLCRLFEDPEASHLGDSRPEGISVQHQSKDISVLLAEDNPVNQKVALLQLKQLGYTPDVANDGIEVLEALQKKHYDVILMDCQMPRMDGYTATREIRKNYSNSIRIIAMTANAMQGDREKCLDAGMDDYASKPIGVEELDRLLRHQITPIIAPIPTRIKESSHCPVDMNTLREITNDSRLVMLEISGEYIQQAYEILGLVKTAAQEKNYQEVHRLAHKLHGSSSTCGMSAILKPIHGMELATKAGNTGEIIECHQLALEALSTMNSYLSTRLGQKILTPKDIPHLRN</sequence>
<feature type="modified residue" description="4-aspartylphosphate" evidence="13">
    <location>
        <position position="642"/>
    </location>
</feature>
<dbReference type="InterPro" id="IPR035965">
    <property type="entry name" value="PAS-like_dom_sf"/>
</dbReference>
<feature type="domain" description="PAS" evidence="16">
    <location>
        <begin position="216"/>
        <end position="250"/>
    </location>
</feature>
<feature type="modified residue" description="4-aspartylphosphate" evidence="13">
    <location>
        <position position="784"/>
    </location>
</feature>
<feature type="domain" description="HPt" evidence="17">
    <location>
        <begin position="881"/>
        <end position="974"/>
    </location>
</feature>
<dbReference type="Pfam" id="PF13426">
    <property type="entry name" value="PAS_9"/>
    <property type="match status" value="1"/>
</dbReference>
<dbReference type="Gene3D" id="3.40.50.2300">
    <property type="match status" value="3"/>
</dbReference>
<keyword evidence="10" id="KW-0902">Two-component regulatory system</keyword>
<dbReference type="InterPro" id="IPR003661">
    <property type="entry name" value="HisK_dim/P_dom"/>
</dbReference>
<reference evidence="19" key="1">
    <citation type="journal article" date="2019" name="Int. J. Syst. Evol. Microbiol.">
        <title>The Global Catalogue of Microorganisms (GCM) 10K type strain sequencing project: providing services to taxonomists for standard genome sequencing and annotation.</title>
        <authorList>
            <consortium name="The Broad Institute Genomics Platform"/>
            <consortium name="The Broad Institute Genome Sequencing Center for Infectious Disease"/>
            <person name="Wu L."/>
            <person name="Ma J."/>
        </authorList>
    </citation>
    <scope>NUCLEOTIDE SEQUENCE [LARGE SCALE GENOMIC DNA]</scope>
    <source>
        <strain evidence="19">CGMCC 4.7106</strain>
    </source>
</reference>
<dbReference type="PANTHER" id="PTHR45339:SF1">
    <property type="entry name" value="HYBRID SIGNAL TRANSDUCTION HISTIDINE KINASE J"/>
    <property type="match status" value="1"/>
</dbReference>
<dbReference type="EMBL" id="JBHUIT010000002">
    <property type="protein sequence ID" value="MFD2255880.1"/>
    <property type="molecule type" value="Genomic_DNA"/>
</dbReference>
<dbReference type="InterPro" id="IPR036890">
    <property type="entry name" value="HATPase_C_sf"/>
</dbReference>
<dbReference type="SMART" id="SM00387">
    <property type="entry name" value="HATPase_c"/>
    <property type="match status" value="1"/>
</dbReference>
<dbReference type="InterPro" id="IPR003594">
    <property type="entry name" value="HATPase_dom"/>
</dbReference>
<feature type="domain" description="Response regulatory" evidence="15">
    <location>
        <begin position="14"/>
        <end position="161"/>
    </location>
</feature>
<dbReference type="Proteomes" id="UP001597375">
    <property type="component" value="Unassembled WGS sequence"/>
</dbReference>
<dbReference type="Pfam" id="PF02518">
    <property type="entry name" value="HATPase_c"/>
    <property type="match status" value="1"/>
</dbReference>
<evidence type="ECO:0000256" key="2">
    <source>
        <dbReference type="ARBA" id="ARBA00004651"/>
    </source>
</evidence>
<evidence type="ECO:0000256" key="9">
    <source>
        <dbReference type="ARBA" id="ARBA00022989"/>
    </source>
</evidence>